<feature type="compositionally biased region" description="Gly residues" evidence="1">
    <location>
        <begin position="74"/>
        <end position="89"/>
    </location>
</feature>
<dbReference type="EMBL" id="BONY01000002">
    <property type="protein sequence ID" value="GIH02336.1"/>
    <property type="molecule type" value="Genomic_DNA"/>
</dbReference>
<feature type="region of interest" description="Disordered" evidence="1">
    <location>
        <begin position="1"/>
        <end position="36"/>
    </location>
</feature>
<proteinExistence type="predicted"/>
<dbReference type="Proteomes" id="UP000612899">
    <property type="component" value="Unassembled WGS sequence"/>
</dbReference>
<comment type="caution">
    <text evidence="2">The sequence shown here is derived from an EMBL/GenBank/DDBJ whole genome shotgun (WGS) entry which is preliminary data.</text>
</comment>
<protein>
    <submittedName>
        <fullName evidence="2">Uncharacterized protein</fullName>
    </submittedName>
</protein>
<evidence type="ECO:0000313" key="2">
    <source>
        <dbReference type="EMBL" id="GIH02336.1"/>
    </source>
</evidence>
<accession>A0A8J3VDC3</accession>
<feature type="compositionally biased region" description="Low complexity" evidence="1">
    <location>
        <begin position="1"/>
        <end position="16"/>
    </location>
</feature>
<gene>
    <name evidence="2" type="ORF">Rhe02_04030</name>
</gene>
<keyword evidence="3" id="KW-1185">Reference proteome</keyword>
<evidence type="ECO:0000313" key="3">
    <source>
        <dbReference type="Proteomes" id="UP000612899"/>
    </source>
</evidence>
<organism evidence="2 3">
    <name type="scientific">Rhizocola hellebori</name>
    <dbReference type="NCBI Taxonomy" id="1392758"/>
    <lineage>
        <taxon>Bacteria</taxon>
        <taxon>Bacillati</taxon>
        <taxon>Actinomycetota</taxon>
        <taxon>Actinomycetes</taxon>
        <taxon>Micromonosporales</taxon>
        <taxon>Micromonosporaceae</taxon>
        <taxon>Rhizocola</taxon>
    </lineage>
</organism>
<evidence type="ECO:0000256" key="1">
    <source>
        <dbReference type="SAM" id="MobiDB-lite"/>
    </source>
</evidence>
<feature type="region of interest" description="Disordered" evidence="1">
    <location>
        <begin position="74"/>
        <end position="100"/>
    </location>
</feature>
<reference evidence="2" key="1">
    <citation type="submission" date="2021-01" db="EMBL/GenBank/DDBJ databases">
        <title>Whole genome shotgun sequence of Rhizocola hellebori NBRC 109834.</title>
        <authorList>
            <person name="Komaki H."/>
            <person name="Tamura T."/>
        </authorList>
    </citation>
    <scope>NUCLEOTIDE SEQUENCE</scope>
    <source>
        <strain evidence="2">NBRC 109834</strain>
    </source>
</reference>
<dbReference type="AlphaFoldDB" id="A0A8J3VDC3"/>
<name>A0A8J3VDC3_9ACTN</name>
<sequence>MKSGAGRSGGRPRPASQEAAKAGRADSGEGGARIGYGGHKVAARLGPAERQVAARFGVGERQVAARLELGRAEGGGAQVGFDAGGGGEQGRQQLLAHRLQ</sequence>